<keyword evidence="2 6" id="KW-0645">Protease</keyword>
<feature type="domain" description="Peptidase S1" evidence="7">
    <location>
        <begin position="26"/>
        <end position="250"/>
    </location>
</feature>
<dbReference type="PROSITE" id="PS50240">
    <property type="entry name" value="TRYPSIN_DOM"/>
    <property type="match status" value="1"/>
</dbReference>
<evidence type="ECO:0000256" key="2">
    <source>
        <dbReference type="ARBA" id="ARBA00022670"/>
    </source>
</evidence>
<organism evidence="8 9">
    <name type="scientific">Pelodiscus sinensis</name>
    <name type="common">Chinese softshell turtle</name>
    <name type="synonym">Trionyx sinensis</name>
    <dbReference type="NCBI Taxonomy" id="13735"/>
    <lineage>
        <taxon>Eukaryota</taxon>
        <taxon>Metazoa</taxon>
        <taxon>Chordata</taxon>
        <taxon>Craniata</taxon>
        <taxon>Vertebrata</taxon>
        <taxon>Euteleostomi</taxon>
        <taxon>Archelosauria</taxon>
        <taxon>Testudinata</taxon>
        <taxon>Testudines</taxon>
        <taxon>Cryptodira</taxon>
        <taxon>Trionychia</taxon>
        <taxon>Trionychidae</taxon>
        <taxon>Pelodiscus</taxon>
    </lineage>
</organism>
<dbReference type="GO" id="GO:0006508">
    <property type="term" value="P:proteolysis"/>
    <property type="evidence" value="ECO:0007669"/>
    <property type="project" value="UniProtKB-KW"/>
</dbReference>
<reference evidence="8" key="4">
    <citation type="submission" date="2025-09" db="UniProtKB">
        <authorList>
            <consortium name="Ensembl"/>
        </authorList>
    </citation>
    <scope>IDENTIFICATION</scope>
</reference>
<reference evidence="8" key="3">
    <citation type="submission" date="2025-08" db="UniProtKB">
        <authorList>
            <consortium name="Ensembl"/>
        </authorList>
    </citation>
    <scope>IDENTIFICATION</scope>
</reference>
<dbReference type="PROSITE" id="PS00135">
    <property type="entry name" value="TRYPSIN_SER"/>
    <property type="match status" value="1"/>
</dbReference>
<dbReference type="GO" id="GO:0004252">
    <property type="term" value="F:serine-type endopeptidase activity"/>
    <property type="evidence" value="ECO:0007669"/>
    <property type="project" value="InterPro"/>
</dbReference>
<dbReference type="Pfam" id="PF00089">
    <property type="entry name" value="Trypsin"/>
    <property type="match status" value="1"/>
</dbReference>
<dbReference type="SMART" id="SM00020">
    <property type="entry name" value="Tryp_SPc"/>
    <property type="match status" value="1"/>
</dbReference>
<evidence type="ECO:0000256" key="1">
    <source>
        <dbReference type="ARBA" id="ARBA00007664"/>
    </source>
</evidence>
<dbReference type="InterPro" id="IPR001254">
    <property type="entry name" value="Trypsin_dom"/>
</dbReference>
<dbReference type="eggNOG" id="KOG3627">
    <property type="taxonomic scope" value="Eukaryota"/>
</dbReference>
<dbReference type="GO" id="GO:0030141">
    <property type="term" value="C:secretory granule"/>
    <property type="evidence" value="ECO:0007669"/>
    <property type="project" value="TreeGrafter"/>
</dbReference>
<dbReference type="InterPro" id="IPR018114">
    <property type="entry name" value="TRYPSIN_HIS"/>
</dbReference>
<dbReference type="Proteomes" id="UP000007267">
    <property type="component" value="Unassembled WGS sequence"/>
</dbReference>
<dbReference type="PANTHER" id="PTHR24271">
    <property type="entry name" value="KALLIKREIN-RELATED"/>
    <property type="match status" value="1"/>
</dbReference>
<evidence type="ECO:0000313" key="8">
    <source>
        <dbReference type="Ensembl" id="ENSPSIP00000002090.1"/>
    </source>
</evidence>
<evidence type="ECO:0000259" key="7">
    <source>
        <dbReference type="PROSITE" id="PS50240"/>
    </source>
</evidence>
<dbReference type="SUPFAM" id="SSF50494">
    <property type="entry name" value="Trypsin-like serine proteases"/>
    <property type="match status" value="1"/>
</dbReference>
<dbReference type="OMA" id="ETCKNAY"/>
<dbReference type="Gene3D" id="2.40.10.10">
    <property type="entry name" value="Trypsin-like serine proteases"/>
    <property type="match status" value="2"/>
</dbReference>
<dbReference type="CDD" id="cd00190">
    <property type="entry name" value="Tryp_SPc"/>
    <property type="match status" value="1"/>
</dbReference>
<evidence type="ECO:0000313" key="9">
    <source>
        <dbReference type="Proteomes" id="UP000007267"/>
    </source>
</evidence>
<dbReference type="InterPro" id="IPR033116">
    <property type="entry name" value="TRYPSIN_SER"/>
</dbReference>
<evidence type="ECO:0000256" key="4">
    <source>
        <dbReference type="ARBA" id="ARBA00022825"/>
    </source>
</evidence>
<keyword evidence="5" id="KW-1015">Disulfide bond</keyword>
<proteinExistence type="inferred from homology"/>
<reference evidence="9" key="1">
    <citation type="submission" date="2011-10" db="EMBL/GenBank/DDBJ databases">
        <authorList>
            <consortium name="Soft-shell Turtle Genome Consortium"/>
        </authorList>
    </citation>
    <scope>NUCLEOTIDE SEQUENCE [LARGE SCALE GENOMIC DNA]</scope>
    <source>
        <strain evidence="9">Daiwa-1</strain>
    </source>
</reference>
<dbReference type="AlphaFoldDB" id="K7F230"/>
<evidence type="ECO:0000256" key="5">
    <source>
        <dbReference type="ARBA" id="ARBA00023157"/>
    </source>
</evidence>
<evidence type="ECO:0000256" key="3">
    <source>
        <dbReference type="ARBA" id="ARBA00022801"/>
    </source>
</evidence>
<sequence length="253" mass="27774">AWLPAHFQTLSASAKWHFPIGGERIVPGGKPCIPGSRPYQVALVKDGHIHCGGSLVEKKWVLTAAHCNKDLGSVRVHLGDYNLRTNEGTEQFRRVKNVIVHPEYNRRPRDNDFMLLELDEPAELNNDVKTISLATQCPAPGTKCIMSGWGSITSPQLTFPNELQCVELYSVSQDSCKERYRGLITENMLCAGVEEGGRDSCEGDSGGPLVCDGILQGVVSWGTDVCALPKRPGVYANVCKAVQWVTDTIRDRP</sequence>
<accession>K7F230</accession>
<dbReference type="EMBL" id="AGCU01044816">
    <property type="status" value="NOT_ANNOTATED_CDS"/>
    <property type="molecule type" value="Genomic_DNA"/>
</dbReference>
<keyword evidence="3 6" id="KW-0378">Hydrolase</keyword>
<dbReference type="InterPro" id="IPR009003">
    <property type="entry name" value="Peptidase_S1_PA"/>
</dbReference>
<dbReference type="PRINTS" id="PR00722">
    <property type="entry name" value="CHYMOTRYPSIN"/>
</dbReference>
<name>K7F230_PELSI</name>
<dbReference type="STRING" id="13735.ENSPSIP00000002090"/>
<evidence type="ECO:0000256" key="6">
    <source>
        <dbReference type="RuleBase" id="RU363034"/>
    </source>
</evidence>
<dbReference type="FunFam" id="2.40.10.10:FF:000077">
    <property type="entry name" value="Predicted protein"/>
    <property type="match status" value="1"/>
</dbReference>
<dbReference type="HOGENOM" id="CLU_006842_7_0_1"/>
<reference evidence="9" key="2">
    <citation type="journal article" date="2013" name="Nat. Genet.">
        <title>The draft genomes of soft-shell turtle and green sea turtle yield insights into the development and evolution of the turtle-specific body plan.</title>
        <authorList>
            <person name="Wang Z."/>
            <person name="Pascual-Anaya J."/>
            <person name="Zadissa A."/>
            <person name="Li W."/>
            <person name="Niimura Y."/>
            <person name="Huang Z."/>
            <person name="Li C."/>
            <person name="White S."/>
            <person name="Xiong Z."/>
            <person name="Fang D."/>
            <person name="Wang B."/>
            <person name="Ming Y."/>
            <person name="Chen Y."/>
            <person name="Zheng Y."/>
            <person name="Kuraku S."/>
            <person name="Pignatelli M."/>
            <person name="Herrero J."/>
            <person name="Beal K."/>
            <person name="Nozawa M."/>
            <person name="Li Q."/>
            <person name="Wang J."/>
            <person name="Zhang H."/>
            <person name="Yu L."/>
            <person name="Shigenobu S."/>
            <person name="Wang J."/>
            <person name="Liu J."/>
            <person name="Flicek P."/>
            <person name="Searle S."/>
            <person name="Wang J."/>
            <person name="Kuratani S."/>
            <person name="Yin Y."/>
            <person name="Aken B."/>
            <person name="Zhang G."/>
            <person name="Irie N."/>
        </authorList>
    </citation>
    <scope>NUCLEOTIDE SEQUENCE [LARGE SCALE GENOMIC DNA]</scope>
    <source>
        <strain evidence="9">Daiwa-1</strain>
    </source>
</reference>
<dbReference type="Ensembl" id="ENSPSIT00000002097.1">
    <property type="protein sequence ID" value="ENSPSIP00000002090.1"/>
    <property type="gene ID" value="ENSPSIG00000002094.1"/>
</dbReference>
<dbReference type="InterPro" id="IPR043504">
    <property type="entry name" value="Peptidase_S1_PA_chymotrypsin"/>
</dbReference>
<keyword evidence="4 6" id="KW-0720">Serine protease</keyword>
<dbReference type="InterPro" id="IPR001314">
    <property type="entry name" value="Peptidase_S1A"/>
</dbReference>
<comment type="similarity">
    <text evidence="1">Belongs to the peptidase S1 family.</text>
</comment>
<dbReference type="PROSITE" id="PS00134">
    <property type="entry name" value="TRYPSIN_HIS"/>
    <property type="match status" value="1"/>
</dbReference>
<protein>
    <recommendedName>
        <fullName evidence="7">Peptidase S1 domain-containing protein</fullName>
    </recommendedName>
</protein>
<dbReference type="GeneTree" id="ENSGT01050000244883"/>
<keyword evidence="9" id="KW-1185">Reference proteome</keyword>
<dbReference type="PANTHER" id="PTHR24271:SF48">
    <property type="entry name" value="KALLIKREIN-14"/>
    <property type="match status" value="1"/>
</dbReference>